<reference evidence="1" key="1">
    <citation type="submission" date="2018-09" db="EMBL/GenBank/DDBJ databases">
        <title>A genomic encyclopedia of anaerobic methanotrophic archaea.</title>
        <authorList>
            <person name="Skennerton C.T."/>
            <person name="Chadwick G.L."/>
            <person name="Laso-Perez R."/>
            <person name="Leu A.O."/>
            <person name="Speth D.R."/>
            <person name="Yu H."/>
            <person name="Morgan-Lang C."/>
            <person name="Hatzenpichler R."/>
            <person name="Goudeau D."/>
            <person name="Malmstrom R."/>
            <person name="Woyke T."/>
            <person name="Hallam S."/>
            <person name="Tyson G.W."/>
            <person name="Wegener G."/>
            <person name="Boetius A."/>
            <person name="Orphan V.J."/>
        </authorList>
    </citation>
    <scope>NUCLEOTIDE SEQUENCE</scope>
    <source>
        <strain evidence="1">CONS3730D10UFb2</strain>
    </source>
</reference>
<comment type="caution">
    <text evidence="1">The sequence shown here is derived from an EMBL/GenBank/DDBJ whole genome shotgun (WGS) entry which is preliminary data.</text>
</comment>
<dbReference type="Proteomes" id="UP000315423">
    <property type="component" value="Unassembled WGS sequence"/>
</dbReference>
<name>A0AC61SBS5_9EURY</name>
<evidence type="ECO:0000313" key="1">
    <source>
        <dbReference type="EMBL" id="TKY92046.1"/>
    </source>
</evidence>
<proteinExistence type="predicted"/>
<dbReference type="EMBL" id="QYBA01000083">
    <property type="protein sequence ID" value="TKY92046.1"/>
    <property type="molecule type" value="Genomic_DNA"/>
</dbReference>
<organism evidence="1 2">
    <name type="scientific">Candidatus Methanomarinus sp</name>
    <dbReference type="NCBI Taxonomy" id="3386244"/>
    <lineage>
        <taxon>Archaea</taxon>
        <taxon>Methanobacteriati</taxon>
        <taxon>Methanobacteriota</taxon>
        <taxon>Stenosarchaea group</taxon>
        <taxon>Methanomicrobia</taxon>
        <taxon>Methanosarcinales</taxon>
        <taxon>ANME-2 cluster</taxon>
        <taxon>Candidatus Methanocomedenaceae</taxon>
        <taxon>Candidatus Methanomarinus</taxon>
    </lineage>
</organism>
<protein>
    <submittedName>
        <fullName evidence="1">MFS transporter</fullName>
    </submittedName>
</protein>
<gene>
    <name evidence="1" type="ORF">C5S46_02700</name>
</gene>
<sequence>MNKKSNYKKPYGQTLDRIMLYLLVFVIMGLSDAVIPVLPALANNGPLPDGGSSSLIFSSFFIGALLTMILFGVLADAYGHRLFVIFGVLLTLISGFMIIVSNDFWMIVIARFIEGAGCGAFFPSAFALLAGMDKREQYIGEFNFIINLGLAFGLKVTGMLANTGIKNGLMLFEGLMVPIFMISMMVLINNGPGETVLKKSEVFSTIAKSKKAIIHPQYYQIWLLSFVLFGSSGVLIALYHDFVSDVMTTDALGTYLASIYVGAMVTSLVAGRMQIPKDTLVKASMVFTGIGALCAVFHPIGLTLMGAGSGLGMVGLVTGVSYLNINKGLAMGIFNTCTYAGLALVPILSGLLVPIVGYSSVFIINGILLIIMVLLPMSALSQANSIK</sequence>
<accession>A0AC61SBS5</accession>
<evidence type="ECO:0000313" key="2">
    <source>
        <dbReference type="Proteomes" id="UP000315423"/>
    </source>
</evidence>